<keyword evidence="3 6" id="KW-0479">Metal-binding</keyword>
<proteinExistence type="inferred from homology"/>
<dbReference type="EC" id="3.1.3.25" evidence="7"/>
<feature type="binding site" evidence="6">
    <location>
        <position position="225"/>
    </location>
    <ligand>
        <name>Mg(2+)</name>
        <dbReference type="ChEBI" id="CHEBI:18420"/>
        <label>1</label>
        <note>catalytic</note>
    </ligand>
</feature>
<sequence length="276" mass="29325">MENLTDAAPALSPEQIEQLLELAVRTARRAGAGAEARRREGVDVAATKSNDLDIVTRADLAAEALIKETILAQRPEDGFLGEETDAVLGTDGLTWLVDPIDGTVNYLYGDPGYAVSIAACLGSVPVVGVVYSPGRDELWSAGRGGGAHLNGAPVRTRASVSPAQPLLGTVFDYDAQVRTRQLQRLVDSAHVIRDVRSSGSTALDLCRVAAGRLDVFGTDSVHWWDVAAGVLIAREAGCRTWARQDPEDGRVHCLVSNPAVPDEVLDRLGYAVVSMS</sequence>
<comment type="similarity">
    <text evidence="7">Belongs to the inositol monophosphatase superfamily.</text>
</comment>
<feature type="binding site" evidence="6">
    <location>
        <position position="100"/>
    </location>
    <ligand>
        <name>Mg(2+)</name>
        <dbReference type="ChEBI" id="CHEBI:18420"/>
        <label>1</label>
        <note>catalytic</note>
    </ligand>
</feature>
<comment type="catalytic activity">
    <reaction evidence="1 7">
        <text>a myo-inositol phosphate + H2O = myo-inositol + phosphate</text>
        <dbReference type="Rhea" id="RHEA:24056"/>
        <dbReference type="ChEBI" id="CHEBI:15377"/>
        <dbReference type="ChEBI" id="CHEBI:17268"/>
        <dbReference type="ChEBI" id="CHEBI:43474"/>
        <dbReference type="ChEBI" id="CHEBI:84139"/>
        <dbReference type="EC" id="3.1.3.25"/>
    </reaction>
</comment>
<name>A0A9D2J2T8_9MICO</name>
<dbReference type="GO" id="GO:0046872">
    <property type="term" value="F:metal ion binding"/>
    <property type="evidence" value="ECO:0007669"/>
    <property type="project" value="UniProtKB-KW"/>
</dbReference>
<feature type="binding site" evidence="6">
    <location>
        <position position="98"/>
    </location>
    <ligand>
        <name>Mg(2+)</name>
        <dbReference type="ChEBI" id="CHEBI:18420"/>
        <label>1</label>
        <note>catalytic</note>
    </ligand>
</feature>
<accession>A0A9D2J2T8</accession>
<dbReference type="GO" id="GO:0007165">
    <property type="term" value="P:signal transduction"/>
    <property type="evidence" value="ECO:0007669"/>
    <property type="project" value="TreeGrafter"/>
</dbReference>
<comment type="caution">
    <text evidence="8">The sequence shown here is derived from an EMBL/GenBank/DDBJ whole genome shotgun (WGS) entry which is preliminary data.</text>
</comment>
<reference evidence="8" key="1">
    <citation type="journal article" date="2021" name="PeerJ">
        <title>Extensive microbial diversity within the chicken gut microbiome revealed by metagenomics and culture.</title>
        <authorList>
            <person name="Gilroy R."/>
            <person name="Ravi A."/>
            <person name="Getino M."/>
            <person name="Pursley I."/>
            <person name="Horton D.L."/>
            <person name="Alikhan N.F."/>
            <person name="Baker D."/>
            <person name="Gharbi K."/>
            <person name="Hall N."/>
            <person name="Watson M."/>
            <person name="Adriaenssens E.M."/>
            <person name="Foster-Nyarko E."/>
            <person name="Jarju S."/>
            <person name="Secka A."/>
            <person name="Antonio M."/>
            <person name="Oren A."/>
            <person name="Chaudhuri R.R."/>
            <person name="La Ragione R."/>
            <person name="Hildebrand F."/>
            <person name="Pallen M.J."/>
        </authorList>
    </citation>
    <scope>NUCLEOTIDE SEQUENCE</scope>
    <source>
        <strain evidence="8">ChiGjej4B4-7305</strain>
    </source>
</reference>
<evidence type="ECO:0000313" key="8">
    <source>
        <dbReference type="EMBL" id="HIZ34566.1"/>
    </source>
</evidence>
<gene>
    <name evidence="8" type="ORF">H9815_02220</name>
</gene>
<dbReference type="InterPro" id="IPR000760">
    <property type="entry name" value="Inositol_monophosphatase-like"/>
</dbReference>
<dbReference type="GO" id="GO:0006020">
    <property type="term" value="P:inositol metabolic process"/>
    <property type="evidence" value="ECO:0007669"/>
    <property type="project" value="TreeGrafter"/>
</dbReference>
<dbReference type="Pfam" id="PF00459">
    <property type="entry name" value="Inositol_P"/>
    <property type="match status" value="1"/>
</dbReference>
<dbReference type="PANTHER" id="PTHR20854:SF4">
    <property type="entry name" value="INOSITOL-1-MONOPHOSPHATASE-RELATED"/>
    <property type="match status" value="1"/>
</dbReference>
<dbReference type="PANTHER" id="PTHR20854">
    <property type="entry name" value="INOSITOL MONOPHOSPHATASE"/>
    <property type="match status" value="1"/>
</dbReference>
<evidence type="ECO:0000256" key="7">
    <source>
        <dbReference type="RuleBase" id="RU364068"/>
    </source>
</evidence>
<organism evidence="8 9">
    <name type="scientific">Candidatus Ruania gallistercoris</name>
    <dbReference type="NCBI Taxonomy" id="2838746"/>
    <lineage>
        <taxon>Bacteria</taxon>
        <taxon>Bacillati</taxon>
        <taxon>Actinomycetota</taxon>
        <taxon>Actinomycetes</taxon>
        <taxon>Micrococcales</taxon>
        <taxon>Ruaniaceae</taxon>
        <taxon>Ruania</taxon>
    </lineage>
</organism>
<evidence type="ECO:0000256" key="3">
    <source>
        <dbReference type="ARBA" id="ARBA00022723"/>
    </source>
</evidence>
<dbReference type="CDD" id="cd01639">
    <property type="entry name" value="IMPase"/>
    <property type="match status" value="1"/>
</dbReference>
<dbReference type="InterPro" id="IPR033942">
    <property type="entry name" value="IMPase"/>
</dbReference>
<evidence type="ECO:0000256" key="4">
    <source>
        <dbReference type="ARBA" id="ARBA00022801"/>
    </source>
</evidence>
<dbReference type="SUPFAM" id="SSF56655">
    <property type="entry name" value="Carbohydrate phosphatase"/>
    <property type="match status" value="1"/>
</dbReference>
<evidence type="ECO:0000313" key="9">
    <source>
        <dbReference type="Proteomes" id="UP000824037"/>
    </source>
</evidence>
<feature type="binding site" evidence="6">
    <location>
        <position position="101"/>
    </location>
    <ligand>
        <name>Mg(2+)</name>
        <dbReference type="ChEBI" id="CHEBI:18420"/>
        <label>1</label>
        <note>catalytic</note>
    </ligand>
</feature>
<dbReference type="EMBL" id="DXBY01000044">
    <property type="protein sequence ID" value="HIZ34566.1"/>
    <property type="molecule type" value="Genomic_DNA"/>
</dbReference>
<keyword evidence="4 7" id="KW-0378">Hydrolase</keyword>
<protein>
    <recommendedName>
        <fullName evidence="7">Inositol-1-monophosphatase</fullName>
        <ecNumber evidence="7">3.1.3.25</ecNumber>
    </recommendedName>
</protein>
<dbReference type="Gene3D" id="3.40.190.80">
    <property type="match status" value="1"/>
</dbReference>
<feature type="binding site" evidence="6">
    <location>
        <position position="82"/>
    </location>
    <ligand>
        <name>Mg(2+)</name>
        <dbReference type="ChEBI" id="CHEBI:18420"/>
        <label>1</label>
        <note>catalytic</note>
    </ligand>
</feature>
<dbReference type="InterPro" id="IPR020583">
    <property type="entry name" value="Inositol_monoP_metal-BS"/>
</dbReference>
<dbReference type="Proteomes" id="UP000824037">
    <property type="component" value="Unassembled WGS sequence"/>
</dbReference>
<evidence type="ECO:0000256" key="1">
    <source>
        <dbReference type="ARBA" id="ARBA00001033"/>
    </source>
</evidence>
<comment type="cofactor">
    <cofactor evidence="2 6 7">
        <name>Mg(2+)</name>
        <dbReference type="ChEBI" id="CHEBI:18420"/>
    </cofactor>
</comment>
<dbReference type="GO" id="GO:0008934">
    <property type="term" value="F:inositol monophosphate 1-phosphatase activity"/>
    <property type="evidence" value="ECO:0007669"/>
    <property type="project" value="InterPro"/>
</dbReference>
<dbReference type="PROSITE" id="PS00629">
    <property type="entry name" value="IMP_1"/>
    <property type="match status" value="1"/>
</dbReference>
<dbReference type="Gene3D" id="3.30.540.10">
    <property type="entry name" value="Fructose-1,6-Bisphosphatase, subunit A, domain 1"/>
    <property type="match status" value="1"/>
</dbReference>
<evidence type="ECO:0000256" key="6">
    <source>
        <dbReference type="PIRSR" id="PIRSR600760-2"/>
    </source>
</evidence>
<evidence type="ECO:0000256" key="2">
    <source>
        <dbReference type="ARBA" id="ARBA00001946"/>
    </source>
</evidence>
<evidence type="ECO:0000256" key="5">
    <source>
        <dbReference type="ARBA" id="ARBA00022842"/>
    </source>
</evidence>
<dbReference type="PRINTS" id="PR00377">
    <property type="entry name" value="IMPHPHTASES"/>
</dbReference>
<keyword evidence="5 6" id="KW-0460">Magnesium</keyword>
<reference evidence="8" key="2">
    <citation type="submission" date="2021-04" db="EMBL/GenBank/DDBJ databases">
        <authorList>
            <person name="Gilroy R."/>
        </authorList>
    </citation>
    <scope>NUCLEOTIDE SEQUENCE</scope>
    <source>
        <strain evidence="8">ChiGjej4B4-7305</strain>
    </source>
</reference>
<dbReference type="AlphaFoldDB" id="A0A9D2J2T8"/>